<dbReference type="GeneID" id="59331188"/>
<name>A0A8H6CCZ1_9LECA</name>
<proteinExistence type="predicted"/>
<sequence>MIHNLSIVRTALPRINLRPIYTLTARWRSLRTLEDGSLHTFRDNAFIPSKPALLPKAHFIALPSIQKWFRTTQDGTGGVALNYSHLSKFGDAIVPLEFTRLSTASAANQYEDSFQRADVPLYIFLEWTKSASRETSERLYLAQASFSNLPEALKVDLPTPEIVANSGIGDIYDTNIWMGIPPTYTPLHRDPNPNLFVQLAGHKIVRILPPEIGDKVFEQVQNALGRSGSAAFRGEDMMKGEEMRLLEDQVWNDTSVLDEAGEGGYEAHVGRGDGLFIPKGWWHSVKGVDDGITGSVNWWFR</sequence>
<dbReference type="PROSITE" id="PS51184">
    <property type="entry name" value="JMJC"/>
    <property type="match status" value="1"/>
</dbReference>
<keyword evidence="3" id="KW-1185">Reference proteome</keyword>
<dbReference type="SUPFAM" id="SSF51197">
    <property type="entry name" value="Clavaminate synthase-like"/>
    <property type="match status" value="1"/>
</dbReference>
<evidence type="ECO:0000313" key="2">
    <source>
        <dbReference type="EMBL" id="KAF6221095.1"/>
    </source>
</evidence>
<feature type="domain" description="JmjC" evidence="1">
    <location>
        <begin position="130"/>
        <end position="301"/>
    </location>
</feature>
<dbReference type="InterPro" id="IPR041667">
    <property type="entry name" value="Cupin_8"/>
</dbReference>
<evidence type="ECO:0000259" key="1">
    <source>
        <dbReference type="PROSITE" id="PS51184"/>
    </source>
</evidence>
<dbReference type="Proteomes" id="UP000593566">
    <property type="component" value="Unassembled WGS sequence"/>
</dbReference>
<dbReference type="Gene3D" id="2.60.120.650">
    <property type="entry name" value="Cupin"/>
    <property type="match status" value="1"/>
</dbReference>
<organism evidence="2 3">
    <name type="scientific">Letharia lupina</name>
    <dbReference type="NCBI Taxonomy" id="560253"/>
    <lineage>
        <taxon>Eukaryota</taxon>
        <taxon>Fungi</taxon>
        <taxon>Dikarya</taxon>
        <taxon>Ascomycota</taxon>
        <taxon>Pezizomycotina</taxon>
        <taxon>Lecanoromycetes</taxon>
        <taxon>OSLEUM clade</taxon>
        <taxon>Lecanoromycetidae</taxon>
        <taxon>Lecanorales</taxon>
        <taxon>Lecanorineae</taxon>
        <taxon>Parmeliaceae</taxon>
        <taxon>Letharia</taxon>
    </lineage>
</organism>
<gene>
    <name evidence="2" type="ORF">HO133_002776</name>
</gene>
<dbReference type="AlphaFoldDB" id="A0A8H6CCZ1"/>
<dbReference type="EMBL" id="JACCJB010000015">
    <property type="protein sequence ID" value="KAF6221095.1"/>
    <property type="molecule type" value="Genomic_DNA"/>
</dbReference>
<dbReference type="RefSeq" id="XP_037150530.1">
    <property type="nucleotide sequence ID" value="XM_037293701.1"/>
</dbReference>
<evidence type="ECO:0000313" key="3">
    <source>
        <dbReference type="Proteomes" id="UP000593566"/>
    </source>
</evidence>
<protein>
    <recommendedName>
        <fullName evidence="1">JmjC domain-containing protein</fullName>
    </recommendedName>
</protein>
<reference evidence="2 3" key="1">
    <citation type="journal article" date="2020" name="Genomics">
        <title>Complete, high-quality genomes from long-read metagenomic sequencing of two wolf lichen thalli reveals enigmatic genome architecture.</title>
        <authorList>
            <person name="McKenzie S.K."/>
            <person name="Walston R.F."/>
            <person name="Allen J.L."/>
        </authorList>
    </citation>
    <scope>NUCLEOTIDE SEQUENCE [LARGE SCALE GENOMIC DNA]</scope>
    <source>
        <strain evidence="2">WasteWater1</strain>
    </source>
</reference>
<dbReference type="PANTHER" id="PTHR12461:SF105">
    <property type="entry name" value="HYPOXIA-INDUCIBLE FACTOR 1-ALPHA INHIBITOR"/>
    <property type="match status" value="1"/>
</dbReference>
<accession>A0A8H6CCZ1</accession>
<dbReference type="InterPro" id="IPR003347">
    <property type="entry name" value="JmjC_dom"/>
</dbReference>
<dbReference type="SMART" id="SM00558">
    <property type="entry name" value="JmjC"/>
    <property type="match status" value="1"/>
</dbReference>
<dbReference type="Pfam" id="PF13621">
    <property type="entry name" value="Cupin_8"/>
    <property type="match status" value="1"/>
</dbReference>
<comment type="caution">
    <text evidence="2">The sequence shown here is derived from an EMBL/GenBank/DDBJ whole genome shotgun (WGS) entry which is preliminary data.</text>
</comment>
<dbReference type="PANTHER" id="PTHR12461">
    <property type="entry name" value="HYPOXIA-INDUCIBLE FACTOR 1 ALPHA INHIBITOR-RELATED"/>
    <property type="match status" value="1"/>
</dbReference>